<dbReference type="InterPro" id="IPR024607">
    <property type="entry name" value="Sulfatase_CS"/>
</dbReference>
<feature type="signal peptide" evidence="7">
    <location>
        <begin position="1"/>
        <end position="25"/>
    </location>
</feature>
<dbReference type="PROSITE" id="PS00523">
    <property type="entry name" value="SULFATASE_1"/>
    <property type="match status" value="1"/>
</dbReference>
<dbReference type="InterPro" id="IPR017850">
    <property type="entry name" value="Alkaline_phosphatase_core_sf"/>
</dbReference>
<comment type="similarity">
    <text evidence="2">Belongs to the sulfatase family.</text>
</comment>
<dbReference type="Gene3D" id="3.30.1120.10">
    <property type="match status" value="1"/>
</dbReference>
<keyword evidence="6" id="KW-0325">Glycoprotein</keyword>
<evidence type="ECO:0000256" key="3">
    <source>
        <dbReference type="ARBA" id="ARBA00022723"/>
    </source>
</evidence>
<dbReference type="OrthoDB" id="103349at2759"/>
<evidence type="ECO:0000256" key="1">
    <source>
        <dbReference type="ARBA" id="ARBA00001913"/>
    </source>
</evidence>
<keyword evidence="9" id="KW-1185">Reference proteome</keyword>
<reference evidence="10" key="1">
    <citation type="submission" date="2025-08" db="UniProtKB">
        <authorList>
            <consortium name="RefSeq"/>
        </authorList>
    </citation>
    <scope>IDENTIFICATION</scope>
</reference>
<dbReference type="GeneID" id="113500687"/>
<dbReference type="Pfam" id="PF00884">
    <property type="entry name" value="Sulfatase"/>
    <property type="match status" value="1"/>
</dbReference>
<dbReference type="PROSITE" id="PS00149">
    <property type="entry name" value="SULFATASE_2"/>
    <property type="match status" value="1"/>
</dbReference>
<feature type="chain" id="PRO_5028864931" evidence="7">
    <location>
        <begin position="26"/>
        <end position="609"/>
    </location>
</feature>
<dbReference type="AlphaFoldDB" id="A0A7E5WAY9"/>
<keyword evidence="5" id="KW-0106">Calcium</keyword>
<dbReference type="RefSeq" id="XP_026737356.1">
    <property type="nucleotide sequence ID" value="XM_026881555.1"/>
</dbReference>
<evidence type="ECO:0000313" key="10">
    <source>
        <dbReference type="RefSeq" id="XP_026737356.1"/>
    </source>
</evidence>
<dbReference type="PANTHER" id="PTHR10342:SF264">
    <property type="entry name" value="MIP05773P-RELATED"/>
    <property type="match status" value="1"/>
</dbReference>
<dbReference type="Gene3D" id="3.40.720.10">
    <property type="entry name" value="Alkaline Phosphatase, subunit A"/>
    <property type="match status" value="1"/>
</dbReference>
<dbReference type="GO" id="GO:0008484">
    <property type="term" value="F:sulfuric ester hydrolase activity"/>
    <property type="evidence" value="ECO:0007669"/>
    <property type="project" value="InterPro"/>
</dbReference>
<dbReference type="PANTHER" id="PTHR10342">
    <property type="entry name" value="ARYLSULFATASE"/>
    <property type="match status" value="1"/>
</dbReference>
<dbReference type="KEGG" id="tnl:113500687"/>
<dbReference type="GO" id="GO:0046872">
    <property type="term" value="F:metal ion binding"/>
    <property type="evidence" value="ECO:0007669"/>
    <property type="project" value="UniProtKB-KW"/>
</dbReference>
<evidence type="ECO:0000256" key="6">
    <source>
        <dbReference type="ARBA" id="ARBA00023180"/>
    </source>
</evidence>
<evidence type="ECO:0000313" key="9">
    <source>
        <dbReference type="Proteomes" id="UP000322000"/>
    </source>
</evidence>
<name>A0A7E5WAY9_TRINI</name>
<organism evidence="9 10">
    <name type="scientific">Trichoplusia ni</name>
    <name type="common">Cabbage looper</name>
    <dbReference type="NCBI Taxonomy" id="7111"/>
    <lineage>
        <taxon>Eukaryota</taxon>
        <taxon>Metazoa</taxon>
        <taxon>Ecdysozoa</taxon>
        <taxon>Arthropoda</taxon>
        <taxon>Hexapoda</taxon>
        <taxon>Insecta</taxon>
        <taxon>Pterygota</taxon>
        <taxon>Neoptera</taxon>
        <taxon>Endopterygota</taxon>
        <taxon>Lepidoptera</taxon>
        <taxon>Glossata</taxon>
        <taxon>Ditrysia</taxon>
        <taxon>Noctuoidea</taxon>
        <taxon>Noctuidae</taxon>
        <taxon>Plusiinae</taxon>
        <taxon>Trichoplusia</taxon>
    </lineage>
</organism>
<evidence type="ECO:0000256" key="2">
    <source>
        <dbReference type="ARBA" id="ARBA00008779"/>
    </source>
</evidence>
<dbReference type="InParanoid" id="A0A7E5WAY9"/>
<keyword evidence="4" id="KW-0378">Hydrolase</keyword>
<proteinExistence type="inferred from homology"/>
<dbReference type="CDD" id="cd16029">
    <property type="entry name" value="4-S"/>
    <property type="match status" value="1"/>
</dbReference>
<dbReference type="InterPro" id="IPR047115">
    <property type="entry name" value="ARSB"/>
</dbReference>
<evidence type="ECO:0000259" key="8">
    <source>
        <dbReference type="Pfam" id="PF00884"/>
    </source>
</evidence>
<accession>A0A7E5WAY9</accession>
<gene>
    <name evidence="10" type="primary">LOC113500687</name>
</gene>
<evidence type="ECO:0000256" key="5">
    <source>
        <dbReference type="ARBA" id="ARBA00022837"/>
    </source>
</evidence>
<evidence type="ECO:0000256" key="4">
    <source>
        <dbReference type="ARBA" id="ARBA00022801"/>
    </source>
</evidence>
<dbReference type="SUPFAM" id="SSF53649">
    <property type="entry name" value="Alkaline phosphatase-like"/>
    <property type="match status" value="1"/>
</dbReference>
<protein>
    <submittedName>
        <fullName evidence="10">Arylsulfatase B-like isoform X1</fullName>
    </submittedName>
</protein>
<comment type="cofactor">
    <cofactor evidence="1">
        <name>Ca(2+)</name>
        <dbReference type="ChEBI" id="CHEBI:29108"/>
    </cofactor>
</comment>
<keyword evidence="3" id="KW-0479">Metal-binding</keyword>
<dbReference type="Proteomes" id="UP000322000">
    <property type="component" value="Chromosome 14"/>
</dbReference>
<dbReference type="InterPro" id="IPR000917">
    <property type="entry name" value="Sulfatase_N"/>
</dbReference>
<feature type="domain" description="Sulfatase N-terminal" evidence="8">
    <location>
        <begin position="31"/>
        <end position="354"/>
    </location>
</feature>
<sequence>MFLCNKCVTWMQWMTFAMISSTLSAYRTGPSNVVFIMVDDMGWNDVSFHGSDQIHTPNIDALAYQSVILQQYYSEAICTPARTALLTGKYPMRLGMHGQPLFNSEDRGIPLSERLLPSYMKELGYSTHLVGKWHVGMSRPEYLPMSRGYDHHYGMRGGYVDYYTYNKIETWPNGRQLFGLDLYDDATPQDCEQRYIVDALTEKAVKIIQSHNASSPLFLHMTHNAPHAGNEGGALQPPLHAPVGHKHIANSDRRLYAEIVTHIDRSIGKVVRALADRGILDDTIIIFASDNGAPTVGALRNWGVNLPFRGKKYTPWEGGVRVPAFIWHSSFRPNVWPGLMHISDWLPTLTAAAGGKIKTNIDGVNQWESIVRNLPSKRKEVLIAIEDTDTNAWAAYRAGDYKIVVGNVTGVSNGYYGAEFLANRKTPPEYYSVLRTCEVARVFEEMGVYLDFEEVRATRRAATIRQEDPVKDPTPCIPTLTRGCLFNVKLDPTESHDLWDRANNIATLLTSRLRGLWATQLRRGDAKLDEAAEPSNYNYVWTPWLIQSNRTQSSRARNLNNKGSENFNLSLNFSQQKTVNKNTATVATSISCEGTSGLRNFLCLLRNVF</sequence>
<evidence type="ECO:0000256" key="7">
    <source>
        <dbReference type="SAM" id="SignalP"/>
    </source>
</evidence>
<keyword evidence="7" id="KW-0732">Signal</keyword>